<evidence type="ECO:0000313" key="7">
    <source>
        <dbReference type="EMBL" id="KAA9240079.1"/>
    </source>
</evidence>
<name>A0A5N1BPI3_9LACT</name>
<keyword evidence="8" id="KW-1185">Reference proteome</keyword>
<feature type="transmembrane region" description="Helical" evidence="6">
    <location>
        <begin position="224"/>
        <end position="244"/>
    </location>
</feature>
<dbReference type="Gene3D" id="1.20.1250.20">
    <property type="entry name" value="MFS general substrate transporter like domains"/>
    <property type="match status" value="1"/>
</dbReference>
<comment type="subcellular location">
    <subcellularLocation>
        <location evidence="1">Cell membrane</location>
        <topology evidence="1">Multi-pass membrane protein</topology>
    </subcellularLocation>
</comment>
<dbReference type="InterPro" id="IPR036259">
    <property type="entry name" value="MFS_trans_sf"/>
</dbReference>
<evidence type="ECO:0000313" key="8">
    <source>
        <dbReference type="Proteomes" id="UP000326476"/>
    </source>
</evidence>
<feature type="transmembrane region" description="Helical" evidence="6">
    <location>
        <begin position="130"/>
        <end position="148"/>
    </location>
</feature>
<keyword evidence="3 6" id="KW-0812">Transmembrane</keyword>
<evidence type="ECO:0000256" key="2">
    <source>
        <dbReference type="ARBA" id="ARBA00022475"/>
    </source>
</evidence>
<comment type="caution">
    <text evidence="7">The sequence shown here is derived from an EMBL/GenBank/DDBJ whole genome shotgun (WGS) entry which is preliminary data.</text>
</comment>
<evidence type="ECO:0000256" key="4">
    <source>
        <dbReference type="ARBA" id="ARBA00022989"/>
    </source>
</evidence>
<keyword evidence="5 6" id="KW-0472">Membrane</keyword>
<dbReference type="GO" id="GO:0005886">
    <property type="term" value="C:plasma membrane"/>
    <property type="evidence" value="ECO:0007669"/>
    <property type="project" value="UniProtKB-SubCell"/>
</dbReference>
<dbReference type="PANTHER" id="PTHR23513">
    <property type="entry name" value="INTEGRAL MEMBRANE EFFLUX PROTEIN-RELATED"/>
    <property type="match status" value="1"/>
</dbReference>
<feature type="transmembrane region" description="Helical" evidence="6">
    <location>
        <begin position="6"/>
        <end position="23"/>
    </location>
</feature>
<sequence length="365" mass="40224">MVGIANIILVIPSLFTVFVGIKADNTINKNKYLILCGFIQAILFTLVALIINQATLFIFSSVSLINIISDILSDYSNGLKMPMIQRHIAQKDLIEAYSFTQLITFICSLSGQAIGIWLLTLSNNDFSKVALINALSFLISVGLLFPIVKKLDYNKVSRDSHRPKSLIKEIIPIFTQIKGLFDQSTHSHFIHLLIAVLLLNALGGSTTAIYNIFLLKENLFNLSYSQALLVVEAVTVSGILLASLRPYDYFSQLSIGQLLKVTATIFILMGLANFLHLPVIVGLFFLTFAAYLSGKINPKINALLLSRVPSHVLARTSNFLSLLFTLSIPLGTGIYSLISAWNMSMTWLLFTSTAGLITLLSISKE</sequence>
<reference evidence="8" key="1">
    <citation type="submission" date="2019-09" db="EMBL/GenBank/DDBJ databases">
        <title>Draft genome sequence assemblies of isolates from the urinary tract.</title>
        <authorList>
            <person name="Mores C.R."/>
            <person name="Putonti C."/>
            <person name="Wolfe A.J."/>
        </authorList>
    </citation>
    <scope>NUCLEOTIDE SEQUENCE [LARGE SCALE GENOMIC DNA]</scope>
    <source>
        <strain evidence="8">UMB8614</strain>
    </source>
</reference>
<feature type="transmembrane region" description="Helical" evidence="6">
    <location>
        <begin position="189"/>
        <end position="212"/>
    </location>
</feature>
<protein>
    <submittedName>
        <fullName evidence="7">MFS transporter</fullName>
    </submittedName>
</protein>
<feature type="transmembrane region" description="Helical" evidence="6">
    <location>
        <begin position="345"/>
        <end position="363"/>
    </location>
</feature>
<dbReference type="EMBL" id="VYVN01000011">
    <property type="protein sequence ID" value="KAA9240079.1"/>
    <property type="molecule type" value="Genomic_DNA"/>
</dbReference>
<feature type="transmembrane region" description="Helical" evidence="6">
    <location>
        <begin position="265"/>
        <end position="292"/>
    </location>
</feature>
<dbReference type="AlphaFoldDB" id="A0A5N1BPI3"/>
<accession>A0A5N1BPI3</accession>
<dbReference type="Proteomes" id="UP000326476">
    <property type="component" value="Unassembled WGS sequence"/>
</dbReference>
<evidence type="ECO:0000256" key="5">
    <source>
        <dbReference type="ARBA" id="ARBA00023136"/>
    </source>
</evidence>
<proteinExistence type="predicted"/>
<evidence type="ECO:0000256" key="6">
    <source>
        <dbReference type="SAM" id="Phobius"/>
    </source>
</evidence>
<evidence type="ECO:0000256" key="1">
    <source>
        <dbReference type="ARBA" id="ARBA00004651"/>
    </source>
</evidence>
<keyword evidence="2" id="KW-1003">Cell membrane</keyword>
<dbReference type="SUPFAM" id="SSF103473">
    <property type="entry name" value="MFS general substrate transporter"/>
    <property type="match status" value="1"/>
</dbReference>
<keyword evidence="4 6" id="KW-1133">Transmembrane helix</keyword>
<feature type="transmembrane region" description="Helical" evidence="6">
    <location>
        <begin position="312"/>
        <end position="338"/>
    </location>
</feature>
<feature type="transmembrane region" description="Helical" evidence="6">
    <location>
        <begin position="32"/>
        <end position="51"/>
    </location>
</feature>
<evidence type="ECO:0000256" key="3">
    <source>
        <dbReference type="ARBA" id="ARBA00022692"/>
    </source>
</evidence>
<gene>
    <name evidence="7" type="ORF">F6I34_05510</name>
</gene>
<dbReference type="PANTHER" id="PTHR23513:SF6">
    <property type="entry name" value="MAJOR FACILITATOR SUPERFAMILY ASSOCIATED DOMAIN-CONTAINING PROTEIN"/>
    <property type="match status" value="1"/>
</dbReference>
<feature type="transmembrane region" description="Helical" evidence="6">
    <location>
        <begin position="96"/>
        <end position="118"/>
    </location>
</feature>
<organism evidence="7 8">
    <name type="scientific">Aerococcus tenax</name>
    <dbReference type="NCBI Taxonomy" id="3078812"/>
    <lineage>
        <taxon>Bacteria</taxon>
        <taxon>Bacillati</taxon>
        <taxon>Bacillota</taxon>
        <taxon>Bacilli</taxon>
        <taxon>Lactobacillales</taxon>
        <taxon>Aerococcaceae</taxon>
        <taxon>Aerococcus</taxon>
    </lineage>
</organism>